<dbReference type="EMBL" id="JBHTLM010000004">
    <property type="protein sequence ID" value="MFD1176021.1"/>
    <property type="molecule type" value="Genomic_DNA"/>
</dbReference>
<keyword evidence="2" id="KW-0812">Transmembrane</keyword>
<evidence type="ECO:0008006" key="5">
    <source>
        <dbReference type="Google" id="ProtNLM"/>
    </source>
</evidence>
<keyword evidence="2" id="KW-0472">Membrane</keyword>
<dbReference type="Proteomes" id="UP001597262">
    <property type="component" value="Unassembled WGS sequence"/>
</dbReference>
<dbReference type="PANTHER" id="PTHR40040">
    <property type="entry name" value="SMALL HYDROPHOBIC PROTEIN-RELATED"/>
    <property type="match status" value="1"/>
</dbReference>
<evidence type="ECO:0000256" key="2">
    <source>
        <dbReference type="SAM" id="Phobius"/>
    </source>
</evidence>
<feature type="region of interest" description="Disordered" evidence="1">
    <location>
        <begin position="1"/>
        <end position="75"/>
    </location>
</feature>
<dbReference type="PANTHER" id="PTHR40040:SF1">
    <property type="entry name" value="MEMBRANE PROTEIN"/>
    <property type="match status" value="1"/>
</dbReference>
<sequence>MTDSKKDIPDSSTTEEQKRADYPRKAHREEYAAEVTPAGTFSGNVIREERKPSSPGEKREMSGVDRTDTSTRMATGGRTVGYVGVGLGIASLFMWSIFLGPLAAVLGFYAYSQGNKTSGAWAIGLGVVSTLSYFVLMPFTR</sequence>
<dbReference type="InterPro" id="IPR055338">
    <property type="entry name" value="YqfX-like"/>
</dbReference>
<gene>
    <name evidence="3" type="ORF">ACFQ3W_06880</name>
</gene>
<dbReference type="RefSeq" id="WP_379317990.1">
    <property type="nucleotide sequence ID" value="NZ_JBHTLM010000004.1"/>
</dbReference>
<proteinExistence type="predicted"/>
<feature type="compositionally biased region" description="Basic and acidic residues" evidence="1">
    <location>
        <begin position="1"/>
        <end position="31"/>
    </location>
</feature>
<protein>
    <recommendedName>
        <fullName evidence="5">DUF4190 domain-containing protein</fullName>
    </recommendedName>
</protein>
<feature type="transmembrane region" description="Helical" evidence="2">
    <location>
        <begin position="118"/>
        <end position="136"/>
    </location>
</feature>
<name>A0ABW3RVU0_9BACL</name>
<organism evidence="3 4">
    <name type="scientific">Paenibacillus puldeungensis</name>
    <dbReference type="NCBI Taxonomy" id="696536"/>
    <lineage>
        <taxon>Bacteria</taxon>
        <taxon>Bacillati</taxon>
        <taxon>Bacillota</taxon>
        <taxon>Bacilli</taxon>
        <taxon>Bacillales</taxon>
        <taxon>Paenibacillaceae</taxon>
        <taxon>Paenibacillus</taxon>
    </lineage>
</organism>
<reference evidence="4" key="1">
    <citation type="journal article" date="2019" name="Int. J. Syst. Evol. Microbiol.">
        <title>The Global Catalogue of Microorganisms (GCM) 10K type strain sequencing project: providing services to taxonomists for standard genome sequencing and annotation.</title>
        <authorList>
            <consortium name="The Broad Institute Genomics Platform"/>
            <consortium name="The Broad Institute Genome Sequencing Center for Infectious Disease"/>
            <person name="Wu L."/>
            <person name="Ma J."/>
        </authorList>
    </citation>
    <scope>NUCLEOTIDE SEQUENCE [LARGE SCALE GENOMIC DNA]</scope>
    <source>
        <strain evidence="4">CCUG 59189</strain>
    </source>
</reference>
<keyword evidence="4" id="KW-1185">Reference proteome</keyword>
<evidence type="ECO:0000313" key="4">
    <source>
        <dbReference type="Proteomes" id="UP001597262"/>
    </source>
</evidence>
<accession>A0ABW3RVU0</accession>
<feature type="transmembrane region" description="Helical" evidence="2">
    <location>
        <begin position="80"/>
        <end position="112"/>
    </location>
</feature>
<feature type="compositionally biased region" description="Basic and acidic residues" evidence="1">
    <location>
        <begin position="46"/>
        <end position="69"/>
    </location>
</feature>
<comment type="caution">
    <text evidence="3">The sequence shown here is derived from an EMBL/GenBank/DDBJ whole genome shotgun (WGS) entry which is preliminary data.</text>
</comment>
<evidence type="ECO:0000256" key="1">
    <source>
        <dbReference type="SAM" id="MobiDB-lite"/>
    </source>
</evidence>
<keyword evidence="2" id="KW-1133">Transmembrane helix</keyword>
<evidence type="ECO:0000313" key="3">
    <source>
        <dbReference type="EMBL" id="MFD1176021.1"/>
    </source>
</evidence>